<keyword evidence="4" id="KW-0830">Ubiquinone</keyword>
<dbReference type="PANTHER" id="PTHR43591">
    <property type="entry name" value="METHYLTRANSFERASE"/>
    <property type="match status" value="1"/>
</dbReference>
<dbReference type="AlphaFoldDB" id="A0A261ES24"/>
<organism evidence="4 5">
    <name type="scientific">Pseudoscardovia suis</name>
    <dbReference type="NCBI Taxonomy" id="987063"/>
    <lineage>
        <taxon>Bacteria</taxon>
        <taxon>Bacillati</taxon>
        <taxon>Actinomycetota</taxon>
        <taxon>Actinomycetes</taxon>
        <taxon>Bifidobacteriales</taxon>
        <taxon>Bifidobacteriaceae</taxon>
        <taxon>Pseudoscardovia</taxon>
    </lineage>
</organism>
<evidence type="ECO:0000313" key="4">
    <source>
        <dbReference type="EMBL" id="OZG49653.1"/>
    </source>
</evidence>
<evidence type="ECO:0000256" key="2">
    <source>
        <dbReference type="ARBA" id="ARBA00022679"/>
    </source>
</evidence>
<gene>
    <name evidence="4" type="ORF">PSSU_1477</name>
</gene>
<keyword evidence="2 4" id="KW-0808">Transferase</keyword>
<reference evidence="4 5" key="1">
    <citation type="journal article" date="2017" name="BMC Genomics">
        <title>Comparative genomic and phylogenomic analyses of the Bifidobacteriaceae family.</title>
        <authorList>
            <person name="Lugli G.A."/>
            <person name="Milani C."/>
            <person name="Turroni F."/>
            <person name="Duranti S."/>
            <person name="Mancabelli L."/>
            <person name="Mangifesta M."/>
            <person name="Ferrario C."/>
            <person name="Modesto M."/>
            <person name="Mattarelli P."/>
            <person name="Jiri K."/>
            <person name="van Sinderen D."/>
            <person name="Ventura M."/>
        </authorList>
    </citation>
    <scope>NUCLEOTIDE SEQUENCE [LARGE SCALE GENOMIC DNA]</scope>
    <source>
        <strain evidence="4 5">DSM 24744</strain>
    </source>
</reference>
<keyword evidence="1 4" id="KW-0489">Methyltransferase</keyword>
<dbReference type="Gene3D" id="3.40.50.150">
    <property type="entry name" value="Vaccinia Virus protein VP39"/>
    <property type="match status" value="1"/>
</dbReference>
<dbReference type="PANTHER" id="PTHR43591:SF24">
    <property type="entry name" value="2-METHOXY-6-POLYPRENYL-1,4-BENZOQUINOL METHYLASE, MITOCHONDRIAL"/>
    <property type="match status" value="1"/>
</dbReference>
<dbReference type="EMBL" id="MWWQ01000014">
    <property type="protein sequence ID" value="OZG49653.1"/>
    <property type="molecule type" value="Genomic_DNA"/>
</dbReference>
<keyword evidence="3" id="KW-0949">S-adenosyl-L-methionine</keyword>
<dbReference type="SUPFAM" id="SSF53335">
    <property type="entry name" value="S-adenosyl-L-methionine-dependent methyltransferases"/>
    <property type="match status" value="1"/>
</dbReference>
<comment type="caution">
    <text evidence="4">The sequence shown here is derived from an EMBL/GenBank/DDBJ whole genome shotgun (WGS) entry which is preliminary data.</text>
</comment>
<accession>A0A261ES24</accession>
<dbReference type="Pfam" id="PF01209">
    <property type="entry name" value="Ubie_methyltran"/>
    <property type="match status" value="1"/>
</dbReference>
<dbReference type="GO" id="GO:0032259">
    <property type="term" value="P:methylation"/>
    <property type="evidence" value="ECO:0007669"/>
    <property type="project" value="UniProtKB-KW"/>
</dbReference>
<dbReference type="Proteomes" id="UP000216454">
    <property type="component" value="Unassembled WGS sequence"/>
</dbReference>
<dbReference type="PROSITE" id="PS51608">
    <property type="entry name" value="SAM_MT_UBIE"/>
    <property type="match status" value="1"/>
</dbReference>
<dbReference type="InterPro" id="IPR029063">
    <property type="entry name" value="SAM-dependent_MTases_sf"/>
</dbReference>
<evidence type="ECO:0000313" key="5">
    <source>
        <dbReference type="Proteomes" id="UP000216454"/>
    </source>
</evidence>
<dbReference type="InterPro" id="IPR004033">
    <property type="entry name" value="UbiE/COQ5_MeTrFase"/>
</dbReference>
<evidence type="ECO:0000256" key="3">
    <source>
        <dbReference type="ARBA" id="ARBA00022691"/>
    </source>
</evidence>
<dbReference type="RefSeq" id="WP_157847197.1">
    <property type="nucleotide sequence ID" value="NZ_MWWQ01000014.1"/>
</dbReference>
<proteinExistence type="predicted"/>
<dbReference type="GO" id="GO:0008168">
    <property type="term" value="F:methyltransferase activity"/>
    <property type="evidence" value="ECO:0007669"/>
    <property type="project" value="UniProtKB-KW"/>
</dbReference>
<evidence type="ECO:0000256" key="1">
    <source>
        <dbReference type="ARBA" id="ARBA00022603"/>
    </source>
</evidence>
<dbReference type="OrthoDB" id="9808140at2"/>
<dbReference type="CDD" id="cd02440">
    <property type="entry name" value="AdoMet_MTases"/>
    <property type="match status" value="1"/>
</dbReference>
<keyword evidence="5" id="KW-1185">Reference proteome</keyword>
<name>A0A261ES24_9BIFI</name>
<protein>
    <submittedName>
        <fullName evidence="4">Ubiquinone/menaquinone biosynthesis methyltransferase</fullName>
    </submittedName>
</protein>
<sequence>MFGAYFDEGSRDPARQAHRFDRIAGRYDLVNDVASLGCSRRWTRAFARAVVECVDAGPADAERADADATSVDRAEGRPGDCPALDRLPLRGLHILDVACGTGTSSRALARLGADVIGCDVSEGMVAEARRRETGRDVVAARADGRCGAVTYCIADACDMGFADNRFDAVTCCYGLRNMPSPVAALEQMRRVARPGAPIVTLDFDMPSGTLLSNAYRLYDAIVLPLVGGLLTGHPSDYRYLTQTIEQWPGRRGVAHMMRVVGLRHPQCRPLTKGIASLNRAWK</sequence>